<evidence type="ECO:0000313" key="1">
    <source>
        <dbReference type="EMBL" id="GAJ00038.1"/>
    </source>
</evidence>
<accession>X1T420</accession>
<reference evidence="1" key="1">
    <citation type="journal article" date="2014" name="Front. Microbiol.">
        <title>High frequency of phylogenetically diverse reductive dehalogenase-homologous genes in deep subseafloor sedimentary metagenomes.</title>
        <authorList>
            <person name="Kawai M."/>
            <person name="Futagami T."/>
            <person name="Toyoda A."/>
            <person name="Takaki Y."/>
            <person name="Nishi S."/>
            <person name="Hori S."/>
            <person name="Arai W."/>
            <person name="Tsubouchi T."/>
            <person name="Morono Y."/>
            <person name="Uchiyama I."/>
            <person name="Ito T."/>
            <person name="Fujiyama A."/>
            <person name="Inagaki F."/>
            <person name="Takami H."/>
        </authorList>
    </citation>
    <scope>NUCLEOTIDE SEQUENCE</scope>
    <source>
        <strain evidence="1">Expedition CK06-06</strain>
    </source>
</reference>
<gene>
    <name evidence="1" type="ORF">S12H4_37531</name>
</gene>
<comment type="caution">
    <text evidence="1">The sequence shown here is derived from an EMBL/GenBank/DDBJ whole genome shotgun (WGS) entry which is preliminary data.</text>
</comment>
<dbReference type="AlphaFoldDB" id="X1T420"/>
<proteinExistence type="predicted"/>
<dbReference type="EMBL" id="BARW01022497">
    <property type="protein sequence ID" value="GAJ00038.1"/>
    <property type="molecule type" value="Genomic_DNA"/>
</dbReference>
<feature type="non-terminal residue" evidence="1">
    <location>
        <position position="1"/>
    </location>
</feature>
<sequence length="242" mass="28721">LFDFIQDADFTRGYNRPRDDDDSIKLFEKWICKYFKRNRKIEYKRKLKFADINKHLCSMGGPVDHPFTRYAMGYDKKAQNWSSILPFIYPIKEAETETTTILREWKGKQWKEKNWYIADREGKIKFTPGVDKDEFLNKDYFMLIIAPNTFTKKAFYTGQKHLIIAPAHGLAQLAIEDILDNDEFLSEIIEVRQKSEYIQAIIEVPAIMTEHGYAPKGNFIIREKEPLDLSEFKNIPEFRDWI</sequence>
<name>X1T420_9ZZZZ</name>
<organism evidence="1">
    <name type="scientific">marine sediment metagenome</name>
    <dbReference type="NCBI Taxonomy" id="412755"/>
    <lineage>
        <taxon>unclassified sequences</taxon>
        <taxon>metagenomes</taxon>
        <taxon>ecological metagenomes</taxon>
    </lineage>
</organism>
<protein>
    <submittedName>
        <fullName evidence="1">Uncharacterized protein</fullName>
    </submittedName>
</protein>